<name>A0ACB8BAV1_9AGAM</name>
<evidence type="ECO:0000313" key="1">
    <source>
        <dbReference type="EMBL" id="KAH7922572.1"/>
    </source>
</evidence>
<accession>A0ACB8BAV1</accession>
<gene>
    <name evidence="1" type="ORF">BV22DRAFT_1197329</name>
</gene>
<organism evidence="1 2">
    <name type="scientific">Leucogyrophana mollusca</name>
    <dbReference type="NCBI Taxonomy" id="85980"/>
    <lineage>
        <taxon>Eukaryota</taxon>
        <taxon>Fungi</taxon>
        <taxon>Dikarya</taxon>
        <taxon>Basidiomycota</taxon>
        <taxon>Agaricomycotina</taxon>
        <taxon>Agaricomycetes</taxon>
        <taxon>Agaricomycetidae</taxon>
        <taxon>Boletales</taxon>
        <taxon>Boletales incertae sedis</taxon>
        <taxon>Leucogyrophana</taxon>
    </lineage>
</organism>
<protein>
    <submittedName>
        <fullName evidence="1">Uncharacterized protein</fullName>
    </submittedName>
</protein>
<dbReference type="Proteomes" id="UP000790709">
    <property type="component" value="Unassembled WGS sequence"/>
</dbReference>
<evidence type="ECO:0000313" key="2">
    <source>
        <dbReference type="Proteomes" id="UP000790709"/>
    </source>
</evidence>
<reference evidence="1" key="1">
    <citation type="journal article" date="2021" name="New Phytol.">
        <title>Evolutionary innovations through gain and loss of genes in the ectomycorrhizal Boletales.</title>
        <authorList>
            <person name="Wu G."/>
            <person name="Miyauchi S."/>
            <person name="Morin E."/>
            <person name="Kuo A."/>
            <person name="Drula E."/>
            <person name="Varga T."/>
            <person name="Kohler A."/>
            <person name="Feng B."/>
            <person name="Cao Y."/>
            <person name="Lipzen A."/>
            <person name="Daum C."/>
            <person name="Hundley H."/>
            <person name="Pangilinan J."/>
            <person name="Johnson J."/>
            <person name="Barry K."/>
            <person name="LaButti K."/>
            <person name="Ng V."/>
            <person name="Ahrendt S."/>
            <person name="Min B."/>
            <person name="Choi I.G."/>
            <person name="Park H."/>
            <person name="Plett J.M."/>
            <person name="Magnuson J."/>
            <person name="Spatafora J.W."/>
            <person name="Nagy L.G."/>
            <person name="Henrissat B."/>
            <person name="Grigoriev I.V."/>
            <person name="Yang Z.L."/>
            <person name="Xu J."/>
            <person name="Martin F.M."/>
        </authorList>
    </citation>
    <scope>NUCLEOTIDE SEQUENCE</scope>
    <source>
        <strain evidence="1">KUC20120723A-06</strain>
    </source>
</reference>
<comment type="caution">
    <text evidence="1">The sequence shown here is derived from an EMBL/GenBank/DDBJ whole genome shotgun (WGS) entry which is preliminary data.</text>
</comment>
<keyword evidence="2" id="KW-1185">Reference proteome</keyword>
<dbReference type="EMBL" id="MU266480">
    <property type="protein sequence ID" value="KAH7922572.1"/>
    <property type="molecule type" value="Genomic_DNA"/>
</dbReference>
<proteinExistence type="predicted"/>
<sequence>MSARAVPAPAAAASSQNVTLPSIPELLYPNFLDVLLPPAELPKLPAPPQNAMMNALRETAHHTFTGNGAPAFNSTLSPTLDAFQGMGPFTNGEKVHQYLTKAWAEDPELTLRIIWCTRSIHDGKSDRGLFYRAFAWLFKNHPRTAIANLHYLVAPVCSRYRTVKSKTGPIKLRVGASHGYWKDLLNILALATVDELPPRSSFLHNYTQQGSRPKFASNEEQEVWSREQRVNGAQKSHARLVKRLAQPKYRALYIAVAQLFADRLMEDKRILEKISSLPSDSKDRTSLTFSISLAGKWAPTPNGSHDRVTNISTAICILLHHGQVTGTLHSKVPFSLTPSPLEAHVLRTFFQRHILTPLRRAQCLPEPLMSANRWSEIVYSRVASICMNNCTDKFFAHDRKRFISYLTAVESGKTQISGATLLPHELVQQAMQIPNLGLVQQLAETKMRVVEAQWKTLVKRLEESGELDNCIAVCDVSGSMGSISYFQRSRSHLANSKFNVNPIGPAISLSLLIARLAKPPFNDGFITFSSRPQFVTLNPELGLRDTVAAMSRAHWEGNTDFDAVFLNLLLPLALKNEVAKENMIKRIFVFSDMQFDSARRKTSQNTAEWETNHDVIERAYLEAGYDMPEIVYWDVSQHPSEITTPVTGKKKGVALLSGFSPSLLKVFMDIDETVEEEDEWTEVDKDGEEAKKDKMVLTPVEVMKVILGRRSFNGLAVID</sequence>